<dbReference type="AlphaFoldDB" id="A0AAD7AXA3"/>
<gene>
    <name evidence="2" type="ORF">FB45DRAFT_1096457</name>
</gene>
<accession>A0AAD7AXA3</accession>
<dbReference type="Proteomes" id="UP001221142">
    <property type="component" value="Unassembled WGS sequence"/>
</dbReference>
<dbReference type="EMBL" id="JARKIF010000184">
    <property type="protein sequence ID" value="KAJ7602974.1"/>
    <property type="molecule type" value="Genomic_DNA"/>
</dbReference>
<keyword evidence="3" id="KW-1185">Reference proteome</keyword>
<comment type="caution">
    <text evidence="2">The sequence shown here is derived from an EMBL/GenBank/DDBJ whole genome shotgun (WGS) entry which is preliminary data.</text>
</comment>
<protein>
    <submittedName>
        <fullName evidence="2">Uncharacterized protein</fullName>
    </submittedName>
</protein>
<proteinExistence type="predicted"/>
<evidence type="ECO:0000313" key="2">
    <source>
        <dbReference type="EMBL" id="KAJ7602974.1"/>
    </source>
</evidence>
<feature type="region of interest" description="Disordered" evidence="1">
    <location>
        <begin position="134"/>
        <end position="184"/>
    </location>
</feature>
<sequence>MDPVQRTAATAQAFMVALVTGPFRHSASVAVVFPCILPKFGTTDSVPASRGATHQPFPPPVVAPAVAASALPLAVVASPTVMAGGGRCYRCLRSPKFPARERYPWVCARSRSWEYQRDTVDSYTRMRQIQSRGHSSITMHPAVPNPFPVPARGSTRGRGKNRGGGGSARGGAVGGVHGSGSMSAADQPSGMAEIVFVCWPLTIPGHRYSSADSLTLQISSVEAAQHYKKFQLFRLAVTIQVPRDGLIDIPNFSTVLNAELAKAKLSYPSCPDDWHDPSATDLSGVLWAVLKPSVVKSKIQFNVHPTMDPSLFSYKYLSSASMQKPASPVASVPWVLLLDDVR</sequence>
<reference evidence="2" key="1">
    <citation type="submission" date="2023-03" db="EMBL/GenBank/DDBJ databases">
        <title>Massive genome expansion in bonnet fungi (Mycena s.s.) driven by repeated elements and novel gene families across ecological guilds.</title>
        <authorList>
            <consortium name="Lawrence Berkeley National Laboratory"/>
            <person name="Harder C.B."/>
            <person name="Miyauchi S."/>
            <person name="Viragh M."/>
            <person name="Kuo A."/>
            <person name="Thoen E."/>
            <person name="Andreopoulos B."/>
            <person name="Lu D."/>
            <person name="Skrede I."/>
            <person name="Drula E."/>
            <person name="Henrissat B."/>
            <person name="Morin E."/>
            <person name="Kohler A."/>
            <person name="Barry K."/>
            <person name="LaButti K."/>
            <person name="Morin E."/>
            <person name="Salamov A."/>
            <person name="Lipzen A."/>
            <person name="Mereny Z."/>
            <person name="Hegedus B."/>
            <person name="Baldrian P."/>
            <person name="Stursova M."/>
            <person name="Weitz H."/>
            <person name="Taylor A."/>
            <person name="Grigoriev I.V."/>
            <person name="Nagy L.G."/>
            <person name="Martin F."/>
            <person name="Kauserud H."/>
        </authorList>
    </citation>
    <scope>NUCLEOTIDE SEQUENCE</scope>
    <source>
        <strain evidence="2">9284</strain>
    </source>
</reference>
<evidence type="ECO:0000313" key="3">
    <source>
        <dbReference type="Proteomes" id="UP001221142"/>
    </source>
</evidence>
<name>A0AAD7AXA3_9AGAR</name>
<evidence type="ECO:0000256" key="1">
    <source>
        <dbReference type="SAM" id="MobiDB-lite"/>
    </source>
</evidence>
<organism evidence="2 3">
    <name type="scientific">Roridomyces roridus</name>
    <dbReference type="NCBI Taxonomy" id="1738132"/>
    <lineage>
        <taxon>Eukaryota</taxon>
        <taxon>Fungi</taxon>
        <taxon>Dikarya</taxon>
        <taxon>Basidiomycota</taxon>
        <taxon>Agaricomycotina</taxon>
        <taxon>Agaricomycetes</taxon>
        <taxon>Agaricomycetidae</taxon>
        <taxon>Agaricales</taxon>
        <taxon>Marasmiineae</taxon>
        <taxon>Mycenaceae</taxon>
        <taxon>Roridomyces</taxon>
    </lineage>
</organism>
<feature type="compositionally biased region" description="Gly residues" evidence="1">
    <location>
        <begin position="162"/>
        <end position="178"/>
    </location>
</feature>